<gene>
    <name evidence="2" type="primary">ga23262</name>
    <name evidence="2" type="ORF">PR202_ga23262</name>
</gene>
<accession>A0AAV5D5E7</accession>
<reference evidence="2" key="1">
    <citation type="journal article" date="2018" name="DNA Res.">
        <title>Multiple hybrid de novo genome assembly of finger millet, an orphan allotetraploid crop.</title>
        <authorList>
            <person name="Hatakeyama M."/>
            <person name="Aluri S."/>
            <person name="Balachadran M.T."/>
            <person name="Sivarajan S.R."/>
            <person name="Patrignani A."/>
            <person name="Gruter S."/>
            <person name="Poveda L."/>
            <person name="Shimizu-Inatsugi R."/>
            <person name="Baeten J."/>
            <person name="Francoijs K.J."/>
            <person name="Nataraja K.N."/>
            <person name="Reddy Y.A.N."/>
            <person name="Phadnis S."/>
            <person name="Ravikumar R.L."/>
            <person name="Schlapbach R."/>
            <person name="Sreeman S.M."/>
            <person name="Shimizu K.K."/>
        </authorList>
    </citation>
    <scope>NUCLEOTIDE SEQUENCE</scope>
</reference>
<name>A0AAV5D5E7_ELECO</name>
<feature type="region of interest" description="Disordered" evidence="1">
    <location>
        <begin position="23"/>
        <end position="63"/>
    </location>
</feature>
<evidence type="ECO:0000256" key="1">
    <source>
        <dbReference type="SAM" id="MobiDB-lite"/>
    </source>
</evidence>
<evidence type="ECO:0000313" key="3">
    <source>
        <dbReference type="Proteomes" id="UP001054889"/>
    </source>
</evidence>
<dbReference type="AlphaFoldDB" id="A0AAV5D5E7"/>
<proteinExistence type="predicted"/>
<sequence>MGEPCTTAMGIARAETAATAAGDPCASLPSLRERDARRQRPCATLMDPSLPAGDAPPSSSNVEGPCVGDGITKLPYLSGLRIVRPPKPSPSSCSRSAMRAAVNFVAGTCIVILVPARIFDVVIVVDCFPFDSPYCLIPF</sequence>
<protein>
    <submittedName>
        <fullName evidence="2">Uncharacterized protein</fullName>
    </submittedName>
</protein>
<reference evidence="2" key="2">
    <citation type="submission" date="2021-12" db="EMBL/GenBank/DDBJ databases">
        <title>Resequencing data analysis of finger millet.</title>
        <authorList>
            <person name="Hatakeyama M."/>
            <person name="Aluri S."/>
            <person name="Balachadran M.T."/>
            <person name="Sivarajan S.R."/>
            <person name="Poveda L."/>
            <person name="Shimizu-Inatsugi R."/>
            <person name="Schlapbach R."/>
            <person name="Sreeman S.M."/>
            <person name="Shimizu K.K."/>
        </authorList>
    </citation>
    <scope>NUCLEOTIDE SEQUENCE</scope>
</reference>
<dbReference type="EMBL" id="BQKI01000012">
    <property type="protein sequence ID" value="GJN05615.1"/>
    <property type="molecule type" value="Genomic_DNA"/>
</dbReference>
<keyword evidence="3" id="KW-1185">Reference proteome</keyword>
<evidence type="ECO:0000313" key="2">
    <source>
        <dbReference type="EMBL" id="GJN05615.1"/>
    </source>
</evidence>
<dbReference type="Proteomes" id="UP001054889">
    <property type="component" value="Unassembled WGS sequence"/>
</dbReference>
<organism evidence="2 3">
    <name type="scientific">Eleusine coracana subsp. coracana</name>
    <dbReference type="NCBI Taxonomy" id="191504"/>
    <lineage>
        <taxon>Eukaryota</taxon>
        <taxon>Viridiplantae</taxon>
        <taxon>Streptophyta</taxon>
        <taxon>Embryophyta</taxon>
        <taxon>Tracheophyta</taxon>
        <taxon>Spermatophyta</taxon>
        <taxon>Magnoliopsida</taxon>
        <taxon>Liliopsida</taxon>
        <taxon>Poales</taxon>
        <taxon>Poaceae</taxon>
        <taxon>PACMAD clade</taxon>
        <taxon>Chloridoideae</taxon>
        <taxon>Cynodonteae</taxon>
        <taxon>Eleusininae</taxon>
        <taxon>Eleusine</taxon>
    </lineage>
</organism>
<comment type="caution">
    <text evidence="2">The sequence shown here is derived from an EMBL/GenBank/DDBJ whole genome shotgun (WGS) entry which is preliminary data.</text>
</comment>